<feature type="region of interest" description="Disordered" evidence="1">
    <location>
        <begin position="121"/>
        <end position="244"/>
    </location>
</feature>
<organism evidence="2 3">
    <name type="scientific">Crepidotus variabilis</name>
    <dbReference type="NCBI Taxonomy" id="179855"/>
    <lineage>
        <taxon>Eukaryota</taxon>
        <taxon>Fungi</taxon>
        <taxon>Dikarya</taxon>
        <taxon>Basidiomycota</taxon>
        <taxon>Agaricomycotina</taxon>
        <taxon>Agaricomycetes</taxon>
        <taxon>Agaricomycetidae</taxon>
        <taxon>Agaricales</taxon>
        <taxon>Agaricineae</taxon>
        <taxon>Crepidotaceae</taxon>
        <taxon>Crepidotus</taxon>
    </lineage>
</organism>
<evidence type="ECO:0000313" key="2">
    <source>
        <dbReference type="EMBL" id="KAF9528844.1"/>
    </source>
</evidence>
<dbReference type="EMBL" id="MU157850">
    <property type="protein sequence ID" value="KAF9528844.1"/>
    <property type="molecule type" value="Genomic_DNA"/>
</dbReference>
<dbReference type="OrthoDB" id="3362250at2759"/>
<feature type="compositionally biased region" description="Polar residues" evidence="1">
    <location>
        <begin position="138"/>
        <end position="148"/>
    </location>
</feature>
<evidence type="ECO:0000313" key="3">
    <source>
        <dbReference type="Proteomes" id="UP000807306"/>
    </source>
</evidence>
<gene>
    <name evidence="2" type="ORF">CPB83DRAFT_853832</name>
</gene>
<sequence length="433" mass="46122">MNNALHPNSGARTVKYHVQTSDVLQDMQVNVSLEGTSEIIWHKERFLEEKEIVEHIIHNATNTICWTTHRPLRGWYIRVRSPSFPPGAFIQLAPVPTNAPYHVEAALGFSSRTNIPILGLNGSAQDRIGPATPRESVDSQSTGRSSIHSYPPTPSASTPSSSPPKFHVPLDSTSSASSIEPTVSSPSPPNPLAQSSSSAPSAPVNAMGSISSASSSTSTLVSPTPPTSVVSSKAKLRPRPLTHIPSSQITPFILAPSAIPPSQNQANASASSSTAAPSFFSRALSVLKNHRPSHSNSFTLSRIQRPPNARPTPTTAVPPTALVSSGPSSPPPAYASTAALISDMPQRRTSTLSTHALGTQSQLLGTQPVVHTPLLTFHDQTSLLTVRSLNGLLEIDVDEERQLGVDTSFWVAIALTYLEFLEERESYLAAVSD</sequence>
<comment type="caution">
    <text evidence="2">The sequence shown here is derived from an EMBL/GenBank/DDBJ whole genome shotgun (WGS) entry which is preliminary data.</text>
</comment>
<dbReference type="Proteomes" id="UP000807306">
    <property type="component" value="Unassembled WGS sequence"/>
</dbReference>
<accession>A0A9P6JQK7</accession>
<feature type="region of interest" description="Disordered" evidence="1">
    <location>
        <begin position="291"/>
        <end position="330"/>
    </location>
</feature>
<dbReference type="AlphaFoldDB" id="A0A9P6JQK7"/>
<dbReference type="PRINTS" id="PR01217">
    <property type="entry name" value="PRICHEXTENSN"/>
</dbReference>
<evidence type="ECO:0000256" key="1">
    <source>
        <dbReference type="SAM" id="MobiDB-lite"/>
    </source>
</evidence>
<feature type="compositionally biased region" description="Low complexity" evidence="1">
    <location>
        <begin position="311"/>
        <end position="327"/>
    </location>
</feature>
<protein>
    <submittedName>
        <fullName evidence="2">Uncharacterized protein</fullName>
    </submittedName>
</protein>
<feature type="compositionally biased region" description="Low complexity" evidence="1">
    <location>
        <begin position="155"/>
        <end position="164"/>
    </location>
</feature>
<feature type="compositionally biased region" description="Low complexity" evidence="1">
    <location>
        <begin position="192"/>
        <end position="232"/>
    </location>
</feature>
<keyword evidence="3" id="KW-1185">Reference proteome</keyword>
<proteinExistence type="predicted"/>
<name>A0A9P6JQK7_9AGAR</name>
<reference evidence="2" key="1">
    <citation type="submission" date="2020-11" db="EMBL/GenBank/DDBJ databases">
        <authorList>
            <consortium name="DOE Joint Genome Institute"/>
            <person name="Ahrendt S."/>
            <person name="Riley R."/>
            <person name="Andreopoulos W."/>
            <person name="Labutti K."/>
            <person name="Pangilinan J."/>
            <person name="Ruiz-Duenas F.J."/>
            <person name="Barrasa J.M."/>
            <person name="Sanchez-Garcia M."/>
            <person name="Camarero S."/>
            <person name="Miyauchi S."/>
            <person name="Serrano A."/>
            <person name="Linde D."/>
            <person name="Babiker R."/>
            <person name="Drula E."/>
            <person name="Ayuso-Fernandez I."/>
            <person name="Pacheco R."/>
            <person name="Padilla G."/>
            <person name="Ferreira P."/>
            <person name="Barriuso J."/>
            <person name="Kellner H."/>
            <person name="Castanera R."/>
            <person name="Alfaro M."/>
            <person name="Ramirez L."/>
            <person name="Pisabarro A.G."/>
            <person name="Kuo A."/>
            <person name="Tritt A."/>
            <person name="Lipzen A."/>
            <person name="He G."/>
            <person name="Yan M."/>
            <person name="Ng V."/>
            <person name="Cullen D."/>
            <person name="Martin F."/>
            <person name="Rosso M.-N."/>
            <person name="Henrissat B."/>
            <person name="Hibbett D."/>
            <person name="Martinez A.T."/>
            <person name="Grigoriev I.V."/>
        </authorList>
    </citation>
    <scope>NUCLEOTIDE SEQUENCE</scope>
    <source>
        <strain evidence="2">CBS 506.95</strain>
    </source>
</reference>
<feature type="compositionally biased region" description="Polar residues" evidence="1">
    <location>
        <begin position="171"/>
        <end position="183"/>
    </location>
</feature>